<dbReference type="Proteomes" id="UP000269097">
    <property type="component" value="Chromosome"/>
</dbReference>
<dbReference type="PROSITE" id="PS51257">
    <property type="entry name" value="PROKAR_LIPOPROTEIN"/>
    <property type="match status" value="1"/>
</dbReference>
<accession>A0A3G3JW41</accession>
<feature type="signal peptide" evidence="2">
    <location>
        <begin position="1"/>
        <end position="26"/>
    </location>
</feature>
<proteinExistence type="predicted"/>
<evidence type="ECO:0000256" key="1">
    <source>
        <dbReference type="SAM" id="MobiDB-lite"/>
    </source>
</evidence>
<feature type="compositionally biased region" description="Low complexity" evidence="1">
    <location>
        <begin position="26"/>
        <end position="72"/>
    </location>
</feature>
<evidence type="ECO:0000313" key="3">
    <source>
        <dbReference type="EMBL" id="AYQ72448.1"/>
    </source>
</evidence>
<dbReference type="EMBL" id="CP033433">
    <property type="protein sequence ID" value="AYQ72448.1"/>
    <property type="molecule type" value="Genomic_DNA"/>
</dbReference>
<dbReference type="AlphaFoldDB" id="A0A3G3JW41"/>
<dbReference type="KEGG" id="coh:EAV92_07620"/>
<keyword evidence="4" id="KW-1185">Reference proteome</keyword>
<feature type="region of interest" description="Disordered" evidence="1">
    <location>
        <begin position="24"/>
        <end position="94"/>
    </location>
</feature>
<name>A0A3G3JW41_9BACL</name>
<gene>
    <name evidence="3" type="ORF">EAV92_07620</name>
</gene>
<keyword evidence="2" id="KW-0732">Signal</keyword>
<organism evidence="3 4">
    <name type="scientific">Cohnella candidum</name>
    <dbReference type="NCBI Taxonomy" id="2674991"/>
    <lineage>
        <taxon>Bacteria</taxon>
        <taxon>Bacillati</taxon>
        <taxon>Bacillota</taxon>
        <taxon>Bacilli</taxon>
        <taxon>Bacillales</taxon>
        <taxon>Paenibacillaceae</taxon>
        <taxon>Cohnella</taxon>
    </lineage>
</organism>
<sequence length="240" mass="25280">MKNTYKIAVVCLLTGALIGGCSSNKAASTATDTAPDQASASAPASTQPAAAPSQSASAAPSATASAAPAESALPGEEPITPEKNPPGDIPDSQAFVKYHSKSGGYTLDVPEGWGRTEQDSNVSFIDKLDGVKVEVKALDQAPTIDSVKSSLAADLAKNGRAVKIVKIKEVSLPHGKAIKVSYESNSEPNEVTGKQVRQENETYYYWHNKVLAALTMWAPLGADNVDQWKRMSDSFGWDAQ</sequence>
<evidence type="ECO:0000313" key="4">
    <source>
        <dbReference type="Proteomes" id="UP000269097"/>
    </source>
</evidence>
<reference evidence="3 4" key="1">
    <citation type="submission" date="2018-10" db="EMBL/GenBank/DDBJ databases">
        <title>Genome Sequence of Cohnella sp.</title>
        <authorList>
            <person name="Srinivasan S."/>
            <person name="Kim M.K."/>
        </authorList>
    </citation>
    <scope>NUCLEOTIDE SEQUENCE [LARGE SCALE GENOMIC DNA]</scope>
    <source>
        <strain evidence="3 4">18JY8-7</strain>
    </source>
</reference>
<evidence type="ECO:0008006" key="5">
    <source>
        <dbReference type="Google" id="ProtNLM"/>
    </source>
</evidence>
<feature type="chain" id="PRO_5017988773" description="Lipoprotein" evidence="2">
    <location>
        <begin position="27"/>
        <end position="240"/>
    </location>
</feature>
<dbReference type="RefSeq" id="WP_123040508.1">
    <property type="nucleotide sequence ID" value="NZ_CP033433.1"/>
</dbReference>
<evidence type="ECO:0000256" key="2">
    <source>
        <dbReference type="SAM" id="SignalP"/>
    </source>
</evidence>
<protein>
    <recommendedName>
        <fullName evidence="5">Lipoprotein</fullName>
    </recommendedName>
</protein>